<organism evidence="6 7">
    <name type="scientific">Sulfurisoma sediminicola</name>
    <dbReference type="NCBI Taxonomy" id="1381557"/>
    <lineage>
        <taxon>Bacteria</taxon>
        <taxon>Pseudomonadati</taxon>
        <taxon>Pseudomonadota</taxon>
        <taxon>Betaproteobacteria</taxon>
        <taxon>Nitrosomonadales</taxon>
        <taxon>Sterolibacteriaceae</taxon>
        <taxon>Sulfurisoma</taxon>
    </lineage>
</organism>
<keyword evidence="4" id="KW-0788">Thiol protease</keyword>
<keyword evidence="7" id="KW-1185">Reference proteome</keyword>
<evidence type="ECO:0000256" key="4">
    <source>
        <dbReference type="ARBA" id="ARBA00022807"/>
    </source>
</evidence>
<accession>A0A497XQ93</accession>
<protein>
    <submittedName>
        <fullName evidence="6">Cell wall-associated NlpC family hydrolase</fullName>
    </submittedName>
</protein>
<evidence type="ECO:0000259" key="5">
    <source>
        <dbReference type="PROSITE" id="PS51935"/>
    </source>
</evidence>
<dbReference type="GO" id="GO:0006508">
    <property type="term" value="P:proteolysis"/>
    <property type="evidence" value="ECO:0007669"/>
    <property type="project" value="UniProtKB-KW"/>
</dbReference>
<dbReference type="GO" id="GO:0008234">
    <property type="term" value="F:cysteine-type peptidase activity"/>
    <property type="evidence" value="ECO:0007669"/>
    <property type="project" value="UniProtKB-KW"/>
</dbReference>
<reference evidence="6 7" key="1">
    <citation type="submission" date="2018-10" db="EMBL/GenBank/DDBJ databases">
        <title>Genomic Encyclopedia of Type Strains, Phase IV (KMG-IV): sequencing the most valuable type-strain genomes for metagenomic binning, comparative biology and taxonomic classification.</title>
        <authorList>
            <person name="Goeker M."/>
        </authorList>
    </citation>
    <scope>NUCLEOTIDE SEQUENCE [LARGE SCALE GENOMIC DNA]</scope>
    <source>
        <strain evidence="6 7">DSM 26916</strain>
    </source>
</reference>
<dbReference type="Proteomes" id="UP000268908">
    <property type="component" value="Unassembled WGS sequence"/>
</dbReference>
<evidence type="ECO:0000313" key="6">
    <source>
        <dbReference type="EMBL" id="RLJ68299.1"/>
    </source>
</evidence>
<evidence type="ECO:0000313" key="7">
    <source>
        <dbReference type="Proteomes" id="UP000268908"/>
    </source>
</evidence>
<dbReference type="PROSITE" id="PS51935">
    <property type="entry name" value="NLPC_P60"/>
    <property type="match status" value="1"/>
</dbReference>
<dbReference type="PANTHER" id="PTHR47053:SF1">
    <property type="entry name" value="MUREIN DD-ENDOPEPTIDASE MEPH-RELATED"/>
    <property type="match status" value="1"/>
</dbReference>
<dbReference type="EMBL" id="RCCI01000004">
    <property type="protein sequence ID" value="RLJ68299.1"/>
    <property type="molecule type" value="Genomic_DNA"/>
</dbReference>
<proteinExistence type="inferred from homology"/>
<name>A0A497XQ93_9PROT</name>
<evidence type="ECO:0000256" key="3">
    <source>
        <dbReference type="ARBA" id="ARBA00022801"/>
    </source>
</evidence>
<dbReference type="InterPro" id="IPR051202">
    <property type="entry name" value="Peptidase_C40"/>
</dbReference>
<dbReference type="AlphaFoldDB" id="A0A497XQ93"/>
<dbReference type="PROSITE" id="PS51257">
    <property type="entry name" value="PROKAR_LIPOPROTEIN"/>
    <property type="match status" value="1"/>
</dbReference>
<dbReference type="PANTHER" id="PTHR47053">
    <property type="entry name" value="MUREIN DD-ENDOPEPTIDASE MEPH-RELATED"/>
    <property type="match status" value="1"/>
</dbReference>
<sequence>MLHRSFPALTIVAASSTLVLSGCGLLSLSQSSSPVAGGAKSSFAARHAVPERAQDVVLYALGLVETGYRFGGKNPEAGLDCSGMVSYVFDRAAGLRLGGSAADIAQRGRLVGVPELRPGDLVFFNTRNKPYSHVGIYIGDGRFVHAPNSNGKVRTDSLQAGWFAARFEEARTYFE</sequence>
<feature type="domain" description="NlpC/P60" evidence="5">
    <location>
        <begin position="50"/>
        <end position="174"/>
    </location>
</feature>
<dbReference type="InterPro" id="IPR038765">
    <property type="entry name" value="Papain-like_cys_pep_sf"/>
</dbReference>
<keyword evidence="2" id="KW-0645">Protease</keyword>
<dbReference type="RefSeq" id="WP_121240214.1">
    <property type="nucleotide sequence ID" value="NZ_BHVV01000002.1"/>
</dbReference>
<dbReference type="InterPro" id="IPR000064">
    <property type="entry name" value="NLP_P60_dom"/>
</dbReference>
<dbReference type="SUPFAM" id="SSF54001">
    <property type="entry name" value="Cysteine proteinases"/>
    <property type="match status" value="1"/>
</dbReference>
<dbReference type="Pfam" id="PF00877">
    <property type="entry name" value="NLPC_P60"/>
    <property type="match status" value="1"/>
</dbReference>
<gene>
    <name evidence="6" type="ORF">DFR35_0857</name>
</gene>
<comment type="similarity">
    <text evidence="1">Belongs to the peptidase C40 family.</text>
</comment>
<dbReference type="Gene3D" id="3.90.1720.10">
    <property type="entry name" value="endopeptidase domain like (from Nostoc punctiforme)"/>
    <property type="match status" value="1"/>
</dbReference>
<evidence type="ECO:0000256" key="2">
    <source>
        <dbReference type="ARBA" id="ARBA00022670"/>
    </source>
</evidence>
<keyword evidence="3 6" id="KW-0378">Hydrolase</keyword>
<comment type="caution">
    <text evidence="6">The sequence shown here is derived from an EMBL/GenBank/DDBJ whole genome shotgun (WGS) entry which is preliminary data.</text>
</comment>
<evidence type="ECO:0000256" key="1">
    <source>
        <dbReference type="ARBA" id="ARBA00007074"/>
    </source>
</evidence>
<dbReference type="OrthoDB" id="9807055at2"/>